<organism evidence="13 14">
    <name type="scientific">Candidatus Brachybacterium intestinipullorum</name>
    <dbReference type="NCBI Taxonomy" id="2838512"/>
    <lineage>
        <taxon>Bacteria</taxon>
        <taxon>Bacillati</taxon>
        <taxon>Actinomycetota</taxon>
        <taxon>Actinomycetes</taxon>
        <taxon>Micrococcales</taxon>
        <taxon>Dermabacteraceae</taxon>
        <taxon>Brachybacterium</taxon>
    </lineage>
</organism>
<evidence type="ECO:0000313" key="13">
    <source>
        <dbReference type="EMBL" id="HJC70569.1"/>
    </source>
</evidence>
<comment type="caution">
    <text evidence="13">The sequence shown here is derived from an EMBL/GenBank/DDBJ whole genome shotgun (WGS) entry which is preliminary data.</text>
</comment>
<comment type="catalytic activity">
    <reaction evidence="11">
        <text>S-methyl-5'-thioadenosine + phosphate = 5-(methylsulfanyl)-alpha-D-ribose 1-phosphate + adenine</text>
        <dbReference type="Rhea" id="RHEA:11852"/>
        <dbReference type="ChEBI" id="CHEBI:16708"/>
        <dbReference type="ChEBI" id="CHEBI:17509"/>
        <dbReference type="ChEBI" id="CHEBI:43474"/>
        <dbReference type="ChEBI" id="CHEBI:58533"/>
        <dbReference type="EC" id="2.4.2.28"/>
    </reaction>
    <physiologicalReaction direction="left-to-right" evidence="11">
        <dbReference type="Rhea" id="RHEA:11853"/>
    </physiologicalReaction>
</comment>
<comment type="catalytic activity">
    <reaction evidence="10">
        <text>adenosine + phosphate = alpha-D-ribose 1-phosphate + adenine</text>
        <dbReference type="Rhea" id="RHEA:27642"/>
        <dbReference type="ChEBI" id="CHEBI:16335"/>
        <dbReference type="ChEBI" id="CHEBI:16708"/>
        <dbReference type="ChEBI" id="CHEBI:43474"/>
        <dbReference type="ChEBI" id="CHEBI:57720"/>
        <dbReference type="EC" id="2.4.2.1"/>
    </reaction>
    <physiologicalReaction direction="left-to-right" evidence="10">
        <dbReference type="Rhea" id="RHEA:27643"/>
    </physiologicalReaction>
</comment>
<proteinExistence type="inferred from homology"/>
<keyword evidence="4" id="KW-0808">Transferase</keyword>
<dbReference type="Proteomes" id="UP000823854">
    <property type="component" value="Unassembled WGS sequence"/>
</dbReference>
<comment type="catalytic activity">
    <reaction evidence="9">
        <text>adenosine + H2O + H(+) = inosine + NH4(+)</text>
        <dbReference type="Rhea" id="RHEA:24408"/>
        <dbReference type="ChEBI" id="CHEBI:15377"/>
        <dbReference type="ChEBI" id="CHEBI:15378"/>
        <dbReference type="ChEBI" id="CHEBI:16335"/>
        <dbReference type="ChEBI" id="CHEBI:17596"/>
        <dbReference type="ChEBI" id="CHEBI:28938"/>
        <dbReference type="EC" id="3.5.4.4"/>
    </reaction>
    <physiologicalReaction direction="left-to-right" evidence="9">
        <dbReference type="Rhea" id="RHEA:24409"/>
    </physiologicalReaction>
</comment>
<comment type="function">
    <text evidence="2">Purine nucleoside enzyme that catalyzes the phosphorolysis of adenosine and inosine nucleosides, yielding D-ribose 1-phosphate and the respective free bases, adenine and hypoxanthine. Also catalyzes the phosphorolysis of S-methyl-5'-thioadenosine into adenine and S-methyl-5-thio-alpha-D-ribose 1-phosphate. Also has adenosine deaminase activity.</text>
</comment>
<sequence length="256" mass="26445">MTTPLSARAPRIRGARALFTGRPGGVSTGEHAGLNLARHVGDDETAVERNRALLAAEVGAPLVFVEQVHSADVHVLPAQEVPAQGPASGDPAPAPVVRADAIVTDRTDVALAIMVADCLPVLLSDPVAGVVAASHAGRRGLLDGVLEATLAEMSRLGARPEDTTASIGPAICGACYEVPAPMREDAARRLPGTASTTSWGTPALDLRAGAVSVLCAAGLPAEAIDAEHPCTLEDERFYSYRRSARTGRFAGVLRRA</sequence>
<evidence type="ECO:0000256" key="9">
    <source>
        <dbReference type="ARBA" id="ARBA00047989"/>
    </source>
</evidence>
<evidence type="ECO:0000256" key="8">
    <source>
        <dbReference type="ARBA" id="ARBA00023008"/>
    </source>
</evidence>
<evidence type="ECO:0000256" key="4">
    <source>
        <dbReference type="ARBA" id="ARBA00022679"/>
    </source>
</evidence>
<evidence type="ECO:0000256" key="12">
    <source>
        <dbReference type="RuleBase" id="RU361274"/>
    </source>
</evidence>
<evidence type="ECO:0000256" key="1">
    <source>
        <dbReference type="ARBA" id="ARBA00000553"/>
    </source>
</evidence>
<evidence type="ECO:0000256" key="10">
    <source>
        <dbReference type="ARBA" id="ARBA00048968"/>
    </source>
</evidence>
<evidence type="ECO:0000256" key="6">
    <source>
        <dbReference type="ARBA" id="ARBA00022801"/>
    </source>
</evidence>
<dbReference type="Gene3D" id="3.60.140.10">
    <property type="entry name" value="CNF1/YfiH-like putative cysteine hydrolases"/>
    <property type="match status" value="1"/>
</dbReference>
<dbReference type="InterPro" id="IPR038371">
    <property type="entry name" value="Cu_polyphenol_OxRdtase_sf"/>
</dbReference>
<dbReference type="AlphaFoldDB" id="A0A9D2THU4"/>
<dbReference type="GO" id="GO:0016787">
    <property type="term" value="F:hydrolase activity"/>
    <property type="evidence" value="ECO:0007669"/>
    <property type="project" value="UniProtKB-KW"/>
</dbReference>
<comment type="catalytic activity">
    <reaction evidence="1">
        <text>inosine + phosphate = alpha-D-ribose 1-phosphate + hypoxanthine</text>
        <dbReference type="Rhea" id="RHEA:27646"/>
        <dbReference type="ChEBI" id="CHEBI:17368"/>
        <dbReference type="ChEBI" id="CHEBI:17596"/>
        <dbReference type="ChEBI" id="CHEBI:43474"/>
        <dbReference type="ChEBI" id="CHEBI:57720"/>
        <dbReference type="EC" id="2.4.2.1"/>
    </reaction>
    <physiologicalReaction direction="left-to-right" evidence="1">
        <dbReference type="Rhea" id="RHEA:27647"/>
    </physiologicalReaction>
</comment>
<dbReference type="GO" id="GO:0017061">
    <property type="term" value="F:S-methyl-5-thioadenosine phosphorylase activity"/>
    <property type="evidence" value="ECO:0007669"/>
    <property type="project" value="UniProtKB-EC"/>
</dbReference>
<keyword evidence="6" id="KW-0378">Hydrolase</keyword>
<accession>A0A9D2THU4</accession>
<keyword evidence="8" id="KW-0186">Copper</keyword>
<dbReference type="EMBL" id="DWWC01000271">
    <property type="protein sequence ID" value="HJC70569.1"/>
    <property type="molecule type" value="Genomic_DNA"/>
</dbReference>
<dbReference type="Pfam" id="PF02578">
    <property type="entry name" value="Cu-oxidase_4"/>
    <property type="match status" value="1"/>
</dbReference>
<protein>
    <recommendedName>
        <fullName evidence="12">Purine nucleoside phosphorylase</fullName>
    </recommendedName>
</protein>
<keyword evidence="5" id="KW-0479">Metal-binding</keyword>
<dbReference type="GO" id="GO:0005507">
    <property type="term" value="F:copper ion binding"/>
    <property type="evidence" value="ECO:0007669"/>
    <property type="project" value="TreeGrafter"/>
</dbReference>
<dbReference type="SUPFAM" id="SSF64438">
    <property type="entry name" value="CNF1/YfiH-like putative cysteine hydrolases"/>
    <property type="match status" value="1"/>
</dbReference>
<evidence type="ECO:0000256" key="2">
    <source>
        <dbReference type="ARBA" id="ARBA00003215"/>
    </source>
</evidence>
<evidence type="ECO:0000256" key="11">
    <source>
        <dbReference type="ARBA" id="ARBA00049893"/>
    </source>
</evidence>
<evidence type="ECO:0000313" key="14">
    <source>
        <dbReference type="Proteomes" id="UP000823854"/>
    </source>
</evidence>
<evidence type="ECO:0000256" key="3">
    <source>
        <dbReference type="ARBA" id="ARBA00007353"/>
    </source>
</evidence>
<evidence type="ECO:0000256" key="5">
    <source>
        <dbReference type="ARBA" id="ARBA00022723"/>
    </source>
</evidence>
<name>A0A9D2THU4_9MICO</name>
<comment type="similarity">
    <text evidence="3 12">Belongs to the purine nucleoside phosphorylase YfiH/LACC1 family.</text>
</comment>
<gene>
    <name evidence="13" type="primary">pgeF</name>
    <name evidence="13" type="ORF">H9932_12960</name>
</gene>
<dbReference type="InterPro" id="IPR003730">
    <property type="entry name" value="Cu_polyphenol_OxRdtase"/>
</dbReference>
<dbReference type="NCBIfam" id="TIGR00726">
    <property type="entry name" value="peptidoglycan editing factor PgeF"/>
    <property type="match status" value="1"/>
</dbReference>
<dbReference type="CDD" id="cd16833">
    <property type="entry name" value="YfiH"/>
    <property type="match status" value="1"/>
</dbReference>
<dbReference type="InterPro" id="IPR011324">
    <property type="entry name" value="Cytotoxic_necrot_fac-like_cat"/>
</dbReference>
<reference evidence="13" key="2">
    <citation type="submission" date="2021-04" db="EMBL/GenBank/DDBJ databases">
        <authorList>
            <person name="Gilroy R."/>
        </authorList>
    </citation>
    <scope>NUCLEOTIDE SEQUENCE</scope>
    <source>
        <strain evidence="13">CHK130-7132</strain>
    </source>
</reference>
<keyword evidence="7" id="KW-0862">Zinc</keyword>
<evidence type="ECO:0000256" key="7">
    <source>
        <dbReference type="ARBA" id="ARBA00022833"/>
    </source>
</evidence>
<dbReference type="PANTHER" id="PTHR30616:SF2">
    <property type="entry name" value="PURINE NUCLEOSIDE PHOSPHORYLASE LACC1"/>
    <property type="match status" value="1"/>
</dbReference>
<reference evidence="13" key="1">
    <citation type="journal article" date="2021" name="PeerJ">
        <title>Extensive microbial diversity within the chicken gut microbiome revealed by metagenomics and culture.</title>
        <authorList>
            <person name="Gilroy R."/>
            <person name="Ravi A."/>
            <person name="Getino M."/>
            <person name="Pursley I."/>
            <person name="Horton D.L."/>
            <person name="Alikhan N.F."/>
            <person name="Baker D."/>
            <person name="Gharbi K."/>
            <person name="Hall N."/>
            <person name="Watson M."/>
            <person name="Adriaenssens E.M."/>
            <person name="Foster-Nyarko E."/>
            <person name="Jarju S."/>
            <person name="Secka A."/>
            <person name="Antonio M."/>
            <person name="Oren A."/>
            <person name="Chaudhuri R.R."/>
            <person name="La Ragione R."/>
            <person name="Hildebrand F."/>
            <person name="Pallen M.J."/>
        </authorList>
    </citation>
    <scope>NUCLEOTIDE SEQUENCE</scope>
    <source>
        <strain evidence="13">CHK130-7132</strain>
    </source>
</reference>
<dbReference type="PANTHER" id="PTHR30616">
    <property type="entry name" value="UNCHARACTERIZED PROTEIN YFIH"/>
    <property type="match status" value="1"/>
</dbReference>